<keyword evidence="1" id="KW-0812">Transmembrane</keyword>
<dbReference type="InterPro" id="IPR056948">
    <property type="entry name" value="PNGaseA_N"/>
</dbReference>
<accession>A0A099NXS5</accession>
<feature type="transmembrane region" description="Helical" evidence="1">
    <location>
        <begin position="74"/>
        <end position="92"/>
    </location>
</feature>
<sequence length="705" mass="79035">MKEGALHREWSLWNQWVLQQKITKTKLSGHCHKTKPDQPVSEKLLYDAYPPEKKPEKIDQLVNSMSFRSFSKNFIALAAILYILFGGMLRSFQKSCSEGGQEIHLSNIQHAIDDGILQTSLVGNQSLHEVIDIPYYPVFNLSEPVYNKTLLSHTFGLSWNKPVLVKYSPPTNTTFNRVALTLDTTVDGVQYDRLVHVYLNNNEIWRSSTIEPAGRLSHSRVVKDVTLYRTLFEKEGDLLIQLDNLVTPKLTGKFNVTLTAHYYNDQNEARQLPKFHPLTPSKFGVEVPPISYDAKVSVPLPEINANTTQLLMLLSTSGNSAEEFWYSNLLDEYKDQFLSNNRHFYGHGSCRVINVFVNGIRVHSTNPTPYIFTGGIAPSLWNSIVSTGAFDLIPYRVDLTPIIPLLWDESAELEIEISNCIDDVDSATAKSGIGSNWITSATLAIWEDETIDFSYGDIHSFDNSTKVKRFAVNPPFSGMLTQILKATYSNTFLTNLTHVFKDGNESNLFYSYENTIKQTSMIVLTKNADVQTGLYIPSSNTSIKVIGDDNSLLKDSQSLTNATLASKLSFLTPLLPKEIPFHVDLSLSIGSAAYKDDKLLAERYARENGTAEFTISPNGNHGTGSVLHQYTLRDKNGSTYNREALSANSTILYDNVTESIAYSEPLIDILKSFVDLDCPSTEELNTLYNALNTEDSQAFIPEIMD</sequence>
<gene>
    <name evidence="3" type="ORF">JL09_g4109</name>
</gene>
<evidence type="ECO:0000313" key="3">
    <source>
        <dbReference type="EMBL" id="KGK36737.1"/>
    </source>
</evidence>
<dbReference type="PANTHER" id="PTHR31104">
    <property type="entry name" value="PEPTIDE-N4-(N-ACETYL-BETA-GLUCOSAMINYL)ASPARAGINE AMIDASE A PROTEIN"/>
    <property type="match status" value="1"/>
</dbReference>
<protein>
    <recommendedName>
        <fullName evidence="2">Peptide N-acetyl-beta-D-glucosaminyl asparaginase amidase A N-terminal domain-containing protein</fullName>
    </recommendedName>
</protein>
<proteinExistence type="predicted"/>
<dbReference type="Pfam" id="PF12222">
    <property type="entry name" value="PNGaseA"/>
    <property type="match status" value="1"/>
</dbReference>
<keyword evidence="1" id="KW-0472">Membrane</keyword>
<evidence type="ECO:0000256" key="1">
    <source>
        <dbReference type="SAM" id="Phobius"/>
    </source>
</evidence>
<dbReference type="eggNOG" id="ENOG502QSXK">
    <property type="taxonomic scope" value="Eukaryota"/>
</dbReference>
<feature type="domain" description="Peptide N-acetyl-beta-D-glucosaminyl asparaginase amidase A N-terminal" evidence="2">
    <location>
        <begin position="145"/>
        <end position="462"/>
    </location>
</feature>
<dbReference type="VEuPathDB" id="FungiDB:C5L36_0D06510"/>
<evidence type="ECO:0000313" key="4">
    <source>
        <dbReference type="Proteomes" id="UP000029867"/>
    </source>
</evidence>
<evidence type="ECO:0000259" key="2">
    <source>
        <dbReference type="Pfam" id="PF12222"/>
    </source>
</evidence>
<dbReference type="AlphaFoldDB" id="A0A099NXS5"/>
<keyword evidence="1" id="KW-1133">Transmembrane helix</keyword>
<comment type="caution">
    <text evidence="3">The sequence shown here is derived from an EMBL/GenBank/DDBJ whole genome shotgun (WGS) entry which is preliminary data.</text>
</comment>
<dbReference type="Proteomes" id="UP000029867">
    <property type="component" value="Unassembled WGS sequence"/>
</dbReference>
<reference evidence="4" key="1">
    <citation type="journal article" date="2014" name="Microb. Cell Fact.">
        <title>Exploiting Issatchenkia orientalis SD108 for succinic acid production.</title>
        <authorList>
            <person name="Xiao H."/>
            <person name="Shao Z."/>
            <person name="Jiang Y."/>
            <person name="Dole S."/>
            <person name="Zhao H."/>
        </authorList>
    </citation>
    <scope>NUCLEOTIDE SEQUENCE [LARGE SCALE GENOMIC DNA]</scope>
    <source>
        <strain evidence="4">SD108</strain>
    </source>
</reference>
<dbReference type="InterPro" id="IPR021102">
    <property type="entry name" value="PNGase_A"/>
</dbReference>
<dbReference type="EMBL" id="JQFK01000055">
    <property type="protein sequence ID" value="KGK36737.1"/>
    <property type="molecule type" value="Genomic_DNA"/>
</dbReference>
<dbReference type="HOGENOM" id="CLU_008372_1_0_1"/>
<name>A0A099NXS5_PICKU</name>
<organism evidence="3 4">
    <name type="scientific">Pichia kudriavzevii</name>
    <name type="common">Yeast</name>
    <name type="synonym">Issatchenkia orientalis</name>
    <dbReference type="NCBI Taxonomy" id="4909"/>
    <lineage>
        <taxon>Eukaryota</taxon>
        <taxon>Fungi</taxon>
        <taxon>Dikarya</taxon>
        <taxon>Ascomycota</taxon>
        <taxon>Saccharomycotina</taxon>
        <taxon>Pichiomycetes</taxon>
        <taxon>Pichiales</taxon>
        <taxon>Pichiaceae</taxon>
        <taxon>Pichia</taxon>
    </lineage>
</organism>